<dbReference type="InterPro" id="IPR000014">
    <property type="entry name" value="PAS"/>
</dbReference>
<dbReference type="Pfam" id="PF01627">
    <property type="entry name" value="Hpt"/>
    <property type="match status" value="1"/>
</dbReference>
<dbReference type="InterPro" id="IPR036097">
    <property type="entry name" value="HisK_dim/P_sf"/>
</dbReference>
<dbReference type="SUPFAM" id="SSF52172">
    <property type="entry name" value="CheY-like"/>
    <property type="match status" value="2"/>
</dbReference>
<dbReference type="InterPro" id="IPR003594">
    <property type="entry name" value="HATPase_dom"/>
</dbReference>
<evidence type="ECO:0000256" key="7">
    <source>
        <dbReference type="PROSITE-ProRule" id="PRU00110"/>
    </source>
</evidence>
<evidence type="ECO:0000256" key="8">
    <source>
        <dbReference type="PROSITE-ProRule" id="PRU00169"/>
    </source>
</evidence>
<dbReference type="Pfam" id="PF13426">
    <property type="entry name" value="PAS_9"/>
    <property type="match status" value="1"/>
</dbReference>
<dbReference type="CDD" id="cd17546">
    <property type="entry name" value="REC_hyHK_CKI1_RcsC-like"/>
    <property type="match status" value="1"/>
</dbReference>
<feature type="domain" description="PAC" evidence="13">
    <location>
        <begin position="93"/>
        <end position="145"/>
    </location>
</feature>
<dbReference type="PANTHER" id="PTHR45339:SF5">
    <property type="entry name" value="HISTIDINE KINASE"/>
    <property type="match status" value="1"/>
</dbReference>
<dbReference type="InterPro" id="IPR005467">
    <property type="entry name" value="His_kinase_dom"/>
</dbReference>
<dbReference type="InterPro" id="IPR003661">
    <property type="entry name" value="HisK_dim/P_dom"/>
</dbReference>
<protein>
    <recommendedName>
        <fullName evidence="3">histidine kinase</fullName>
        <ecNumber evidence="3">2.7.13.3</ecNumber>
    </recommendedName>
</protein>
<dbReference type="PROSITE" id="PS50109">
    <property type="entry name" value="HIS_KIN"/>
    <property type="match status" value="1"/>
</dbReference>
<feature type="modified residue" description="4-aspartylphosphate" evidence="8">
    <location>
        <position position="856"/>
    </location>
</feature>
<evidence type="ECO:0000259" key="11">
    <source>
        <dbReference type="PROSITE" id="PS50110"/>
    </source>
</evidence>
<keyword evidence="16" id="KW-1185">Reference proteome</keyword>
<evidence type="ECO:0000313" key="15">
    <source>
        <dbReference type="EMBL" id="GAA4685487.1"/>
    </source>
</evidence>
<evidence type="ECO:0000256" key="2">
    <source>
        <dbReference type="ARBA" id="ARBA00004236"/>
    </source>
</evidence>
<feature type="modified residue" description="4-aspartylphosphate" evidence="8">
    <location>
        <position position="715"/>
    </location>
</feature>
<dbReference type="SMART" id="SM00388">
    <property type="entry name" value="HisKA"/>
    <property type="match status" value="1"/>
</dbReference>
<evidence type="ECO:0000259" key="14">
    <source>
        <dbReference type="PROSITE" id="PS50894"/>
    </source>
</evidence>
<dbReference type="SMART" id="SM00073">
    <property type="entry name" value="HPT"/>
    <property type="match status" value="1"/>
</dbReference>
<evidence type="ECO:0000259" key="10">
    <source>
        <dbReference type="PROSITE" id="PS50109"/>
    </source>
</evidence>
<dbReference type="CDD" id="cd16922">
    <property type="entry name" value="HATPase_EvgS-ArcB-TorS-like"/>
    <property type="match status" value="1"/>
</dbReference>
<dbReference type="SMART" id="SM00387">
    <property type="entry name" value="HATPase_c"/>
    <property type="match status" value="1"/>
</dbReference>
<dbReference type="SUPFAM" id="SSF47384">
    <property type="entry name" value="Homodimeric domain of signal transducing histidine kinase"/>
    <property type="match status" value="1"/>
</dbReference>
<dbReference type="SMART" id="SM00448">
    <property type="entry name" value="REC"/>
    <property type="match status" value="2"/>
</dbReference>
<evidence type="ECO:0000256" key="5">
    <source>
        <dbReference type="ARBA" id="ARBA00022777"/>
    </source>
</evidence>
<dbReference type="InterPro" id="IPR013655">
    <property type="entry name" value="PAS_fold_3"/>
</dbReference>
<dbReference type="Proteomes" id="UP001500621">
    <property type="component" value="Unassembled WGS sequence"/>
</dbReference>
<dbReference type="InterPro" id="IPR001610">
    <property type="entry name" value="PAC"/>
</dbReference>
<dbReference type="InterPro" id="IPR035965">
    <property type="entry name" value="PAS-like_dom_sf"/>
</dbReference>
<dbReference type="CDD" id="cd00088">
    <property type="entry name" value="HPT"/>
    <property type="match status" value="1"/>
</dbReference>
<dbReference type="RefSeq" id="WP_345266027.1">
    <property type="nucleotide sequence ID" value="NZ_BAABIM010000002.1"/>
</dbReference>
<organism evidence="15 16">
    <name type="scientific">Nocardioides nanhaiensis</name>
    <dbReference type="NCBI Taxonomy" id="1476871"/>
    <lineage>
        <taxon>Bacteria</taxon>
        <taxon>Bacillati</taxon>
        <taxon>Actinomycetota</taxon>
        <taxon>Actinomycetes</taxon>
        <taxon>Propionibacteriales</taxon>
        <taxon>Nocardioidaceae</taxon>
        <taxon>Nocardioides</taxon>
    </lineage>
</organism>
<dbReference type="SUPFAM" id="SSF55785">
    <property type="entry name" value="PYP-like sensor domain (PAS domain)"/>
    <property type="match status" value="2"/>
</dbReference>
<dbReference type="PROSITE" id="PS50110">
    <property type="entry name" value="RESPONSE_REGULATORY"/>
    <property type="match status" value="2"/>
</dbReference>
<evidence type="ECO:0000256" key="4">
    <source>
        <dbReference type="ARBA" id="ARBA00022553"/>
    </source>
</evidence>
<dbReference type="InterPro" id="IPR011006">
    <property type="entry name" value="CheY-like_superfamily"/>
</dbReference>
<dbReference type="SUPFAM" id="SSF47226">
    <property type="entry name" value="Histidine-containing phosphotransfer domain, HPT domain"/>
    <property type="match status" value="1"/>
</dbReference>
<dbReference type="EMBL" id="BAABIM010000002">
    <property type="protein sequence ID" value="GAA4685487.1"/>
    <property type="molecule type" value="Genomic_DNA"/>
</dbReference>
<dbReference type="PRINTS" id="PR00344">
    <property type="entry name" value="BCTRLSENSOR"/>
</dbReference>
<evidence type="ECO:0000259" key="13">
    <source>
        <dbReference type="PROSITE" id="PS50113"/>
    </source>
</evidence>
<dbReference type="PROSITE" id="PS50112">
    <property type="entry name" value="PAS"/>
    <property type="match status" value="1"/>
</dbReference>
<dbReference type="Gene3D" id="3.40.50.2300">
    <property type="match status" value="1"/>
</dbReference>
<dbReference type="CDD" id="cd00082">
    <property type="entry name" value="HisKA"/>
    <property type="match status" value="1"/>
</dbReference>
<evidence type="ECO:0000313" key="16">
    <source>
        <dbReference type="Proteomes" id="UP001500621"/>
    </source>
</evidence>
<evidence type="ECO:0000256" key="9">
    <source>
        <dbReference type="SAM" id="MobiDB-lite"/>
    </source>
</evidence>
<dbReference type="SUPFAM" id="SSF55874">
    <property type="entry name" value="ATPase domain of HSP90 chaperone/DNA topoisomerase II/histidine kinase"/>
    <property type="match status" value="1"/>
</dbReference>
<keyword evidence="5" id="KW-0418">Kinase</keyword>
<dbReference type="Gene3D" id="3.30.450.20">
    <property type="entry name" value="PAS domain"/>
    <property type="match status" value="2"/>
</dbReference>
<dbReference type="Gene3D" id="2.10.70.100">
    <property type="match status" value="1"/>
</dbReference>
<dbReference type="Gene3D" id="1.10.287.130">
    <property type="match status" value="1"/>
</dbReference>
<dbReference type="NCBIfam" id="TIGR00229">
    <property type="entry name" value="sensory_box"/>
    <property type="match status" value="1"/>
</dbReference>
<evidence type="ECO:0000259" key="12">
    <source>
        <dbReference type="PROSITE" id="PS50112"/>
    </source>
</evidence>
<evidence type="ECO:0000256" key="3">
    <source>
        <dbReference type="ARBA" id="ARBA00012438"/>
    </source>
</evidence>
<dbReference type="Pfam" id="PF02518">
    <property type="entry name" value="HATPase_c"/>
    <property type="match status" value="1"/>
</dbReference>
<dbReference type="PROSITE" id="PS50113">
    <property type="entry name" value="PAC"/>
    <property type="match status" value="2"/>
</dbReference>
<sequence>MAEQRLGGYGTSPPDPSALTQLHRYSVERGLEAAWLVDIDGRITYANTEAARIVGRTPEELVGLSITALLDEEGARQFDFYLELMRTGHPGEDSVEVLLHRPDGTPVWTLTSWRPLRDDDDELLGWGHSFTEFSDHRRLIDKLRRREQQLASAQAVAHVGTWEMRTDTGEFWWSDELYRILGRNPSLGPGAADQVLGSIHPEDQPSLRRLLARSYVGHSGEPWTGRVVRPDGTVRWVRMRWLTHQSSRDDVVRLTGTVEDVTELTESHQRAERAREDLLMLQEVAEAANRAQRLDPLLVRALESVTAHSGWRALGYHRRDPESTAPATWHPLTPTSAEPLAPDLASEAFTGARPVFRPREDLPGFSIVAVPVLREEEVVRVVEMSATTPDPCDYLDLASHAASILGHVAAREHVAAQLEEARDEALAASDHKSAFLAAVSHELRTPMNGVIGLADLLLDTHLDDHQRRLLTRLRSTGDTLVALISDLLDFSAIESGHLDLADDELDPRALLDRVAGMLAGPAAERGLDLAAWCDGSVPTTVRGDPLRLEQVLLNLGSNAVKFTDDGHVTLRVLPTIDGELRLAVSDTGIGLDPADRERLLQPFTQGDGSTTRRHSGSGLGLTIVDRIVRAMGGRLEIDSTPGTGSTFACVLPLRTGSARPSATPSHRELAGTEVLVLGERAATRDALTERLRGWGAHVVEHRVDDGPDPDLVVLDLGVPGGSGASLSDDARGGLPSRSPLLLLAGLPGVPEGVAESLGARAGLATPVGDRELLEAVRTVVRGGSTSEQAPEPAVTTTPEAPLARVLVVEDDAVNQLVARGFLERLGLEVEVAADGVEAVDRVTRPGAPPLHAVLMDCRMPRLDGYGATRAIRAAQESQRVPIIALTASAVASERQRCLEAGMDDFLTKPVDPDALARALARWIPGLQERPTATGPREEPLPDPDLPPVLDLTRVEALSELVKDGVSFFVRTRASFLARADDVRRELLEALERGETDTVVRLAHSLKGAAGNLGLERLAEVAAEVEDHARHGRTESARAARSRLGEQMRAAVEALRQHPG</sequence>
<dbReference type="InterPro" id="IPR008207">
    <property type="entry name" value="Sig_transdc_His_kin_Hpt_dom"/>
</dbReference>
<comment type="subcellular location">
    <subcellularLocation>
        <location evidence="2">Cell membrane</location>
    </subcellularLocation>
</comment>
<name>A0ABP8WCT9_9ACTN</name>
<feature type="domain" description="Histidine kinase" evidence="10">
    <location>
        <begin position="438"/>
        <end position="655"/>
    </location>
</feature>
<comment type="catalytic activity">
    <reaction evidence="1">
        <text>ATP + protein L-histidine = ADP + protein N-phospho-L-histidine.</text>
        <dbReference type="EC" id="2.7.13.3"/>
    </reaction>
</comment>
<gene>
    <name evidence="15" type="ORF">GCM10023226_23820</name>
</gene>
<dbReference type="PROSITE" id="PS50894">
    <property type="entry name" value="HPT"/>
    <property type="match status" value="1"/>
</dbReference>
<feature type="domain" description="PAC" evidence="13">
    <location>
        <begin position="221"/>
        <end position="273"/>
    </location>
</feature>
<accession>A0ABP8WCT9</accession>
<dbReference type="CDD" id="cd00130">
    <property type="entry name" value="PAS"/>
    <property type="match status" value="2"/>
</dbReference>
<reference evidence="16" key="1">
    <citation type="journal article" date="2019" name="Int. J. Syst. Evol. Microbiol.">
        <title>The Global Catalogue of Microorganisms (GCM) 10K type strain sequencing project: providing services to taxonomists for standard genome sequencing and annotation.</title>
        <authorList>
            <consortium name="The Broad Institute Genomics Platform"/>
            <consortium name="The Broad Institute Genome Sequencing Center for Infectious Disease"/>
            <person name="Wu L."/>
            <person name="Ma J."/>
        </authorList>
    </citation>
    <scope>NUCLEOTIDE SEQUENCE [LARGE SCALE GENOMIC DNA]</scope>
    <source>
        <strain evidence="16">JCM 18127</strain>
    </source>
</reference>
<keyword evidence="6" id="KW-0902">Two-component regulatory system</keyword>
<feature type="domain" description="Response regulatory" evidence="11">
    <location>
        <begin position="673"/>
        <end position="780"/>
    </location>
</feature>
<comment type="caution">
    <text evidence="15">The sequence shown here is derived from an EMBL/GenBank/DDBJ whole genome shotgun (WGS) entry which is preliminary data.</text>
</comment>
<feature type="region of interest" description="Disordered" evidence="9">
    <location>
        <begin position="926"/>
        <end position="945"/>
    </location>
</feature>
<feature type="domain" description="HPt" evidence="14">
    <location>
        <begin position="964"/>
        <end position="1057"/>
    </location>
</feature>
<keyword evidence="5" id="KW-0808">Transferase</keyword>
<dbReference type="SMART" id="SM00091">
    <property type="entry name" value="PAS"/>
    <property type="match status" value="2"/>
</dbReference>
<dbReference type="Pfam" id="PF00072">
    <property type="entry name" value="Response_reg"/>
    <property type="match status" value="1"/>
</dbReference>
<dbReference type="PANTHER" id="PTHR45339">
    <property type="entry name" value="HYBRID SIGNAL TRANSDUCTION HISTIDINE KINASE J"/>
    <property type="match status" value="1"/>
</dbReference>
<evidence type="ECO:0000256" key="6">
    <source>
        <dbReference type="ARBA" id="ARBA00023012"/>
    </source>
</evidence>
<feature type="domain" description="Response regulatory" evidence="11">
    <location>
        <begin position="804"/>
        <end position="923"/>
    </location>
</feature>
<evidence type="ECO:0000256" key="1">
    <source>
        <dbReference type="ARBA" id="ARBA00000085"/>
    </source>
</evidence>
<dbReference type="InterPro" id="IPR036641">
    <property type="entry name" value="HPT_dom_sf"/>
</dbReference>
<dbReference type="InterPro" id="IPR001789">
    <property type="entry name" value="Sig_transdc_resp-reg_receiver"/>
</dbReference>
<dbReference type="InterPro" id="IPR000700">
    <property type="entry name" value="PAS-assoc_C"/>
</dbReference>
<dbReference type="InterPro" id="IPR004358">
    <property type="entry name" value="Sig_transdc_His_kin-like_C"/>
</dbReference>
<feature type="modified residue" description="Phosphohistidine" evidence="7">
    <location>
        <position position="1003"/>
    </location>
</feature>
<proteinExistence type="predicted"/>
<feature type="domain" description="PAS" evidence="12">
    <location>
        <begin position="35"/>
        <end position="73"/>
    </location>
</feature>
<keyword evidence="4 8" id="KW-0597">Phosphoprotein</keyword>
<dbReference type="Pfam" id="PF00512">
    <property type="entry name" value="HisKA"/>
    <property type="match status" value="1"/>
</dbReference>
<dbReference type="InterPro" id="IPR036890">
    <property type="entry name" value="HATPase_C_sf"/>
</dbReference>
<dbReference type="EC" id="2.7.13.3" evidence="3"/>
<dbReference type="SMART" id="SM00086">
    <property type="entry name" value="PAC"/>
    <property type="match status" value="2"/>
</dbReference>
<dbReference type="Gene3D" id="3.30.565.10">
    <property type="entry name" value="Histidine kinase-like ATPase, C-terminal domain"/>
    <property type="match status" value="1"/>
</dbReference>
<dbReference type="Pfam" id="PF08447">
    <property type="entry name" value="PAS_3"/>
    <property type="match status" value="1"/>
</dbReference>
<dbReference type="Gene3D" id="1.20.120.160">
    <property type="entry name" value="HPT domain"/>
    <property type="match status" value="1"/>
</dbReference>